<dbReference type="AlphaFoldDB" id="A0A2D0ILB7"/>
<reference evidence="1 2" key="1">
    <citation type="journal article" date="2017" name="Nat. Microbiol.">
        <title>Natural product diversity associated with the nematode symbionts Photorhabdus and Xenorhabdus.</title>
        <authorList>
            <person name="Tobias N.J."/>
            <person name="Wolff H."/>
            <person name="Djahanschiri B."/>
            <person name="Grundmann F."/>
            <person name="Kronenwerth M."/>
            <person name="Shi Y.M."/>
            <person name="Simonyi S."/>
            <person name="Grun P."/>
            <person name="Shapiro-Ilan D."/>
            <person name="Pidot S.J."/>
            <person name="Stinear T.P."/>
            <person name="Ebersberger I."/>
            <person name="Bode H.B."/>
        </authorList>
    </citation>
    <scope>NUCLEOTIDE SEQUENCE [LARGE SCALE GENOMIC DNA]</scope>
    <source>
        <strain evidence="1 2">DSM 16342</strain>
    </source>
</reference>
<dbReference type="RefSeq" id="WP_244590040.1">
    <property type="nucleotide sequence ID" value="NZ_CAWNNJ010000127.1"/>
</dbReference>
<dbReference type="Proteomes" id="UP000225833">
    <property type="component" value="Unassembled WGS sequence"/>
</dbReference>
<name>A0A2D0ILB7_XENBU</name>
<comment type="caution">
    <text evidence="1">The sequence shown here is derived from an EMBL/GenBank/DDBJ whole genome shotgun (WGS) entry which is preliminary data.</text>
</comment>
<protein>
    <submittedName>
        <fullName evidence="1">Uncharacterized protein</fullName>
    </submittedName>
</protein>
<organism evidence="1 2">
    <name type="scientific">Xenorhabdus budapestensis</name>
    <dbReference type="NCBI Taxonomy" id="290110"/>
    <lineage>
        <taxon>Bacteria</taxon>
        <taxon>Pseudomonadati</taxon>
        <taxon>Pseudomonadota</taxon>
        <taxon>Gammaproteobacteria</taxon>
        <taxon>Enterobacterales</taxon>
        <taxon>Morganellaceae</taxon>
        <taxon>Xenorhabdus</taxon>
    </lineage>
</organism>
<accession>A0A2D0ILB7</accession>
<dbReference type="EMBL" id="NIBS01000057">
    <property type="protein sequence ID" value="PHM22605.1"/>
    <property type="molecule type" value="Genomic_DNA"/>
</dbReference>
<sequence length="254" mass="29943">MIKEQCEYDDYFIYNKSLIDFLMDFELPDRIYLNNADSFDDKYISTQENYWVYDYSGCRHCVRFNLDKNSNQLLKFICFHYASTRSPYQLPSLQQAWVKAIDYCKEQESFTFSVLKDYLETDDLDPRCFYYILYGVKILCINELSDFSLNNYDELEFIPRPISHSWGIYKEIDNMLDPNEKNMISNGLFELADAIKNGKIIKKDTLKNAAMLGIIYATSARPVQISKLAAKYIHIDTRDSTNNVTRYSIILTLR</sequence>
<evidence type="ECO:0000313" key="2">
    <source>
        <dbReference type="Proteomes" id="UP000225833"/>
    </source>
</evidence>
<gene>
    <name evidence="1" type="ORF">Xbud_03737</name>
</gene>
<evidence type="ECO:0000313" key="1">
    <source>
        <dbReference type="EMBL" id="PHM22605.1"/>
    </source>
</evidence>
<proteinExistence type="predicted"/>